<dbReference type="Proteomes" id="UP000204551">
    <property type="component" value="Chromosome"/>
</dbReference>
<gene>
    <name evidence="1" type="ORF">AREALGSMS7_02660</name>
    <name evidence="2" type="ORF">GQ41_2552</name>
</gene>
<accession>A0A221UXP8</accession>
<sequence length="123" mass="11985">MMIGVGEALHSHGDMVVFMVASTEVITTHGDGTVSDMDMAGTTGVGEAMAGTTGAGEVMAGTTGAGEATVGAVTITPTSIPLIDTTPTIPVAGSATITIIEITLIALAGEVSTTLIPTLGALL</sequence>
<dbReference type="KEGG" id="aalg:AREALGSMS7_02660"/>
<evidence type="ECO:0000313" key="3">
    <source>
        <dbReference type="Proteomes" id="UP000204551"/>
    </source>
</evidence>
<name>A0A221UXP8_9FLAO</name>
<evidence type="ECO:0000313" key="1">
    <source>
        <dbReference type="EMBL" id="ASO06102.1"/>
    </source>
</evidence>
<reference evidence="2 4" key="2">
    <citation type="submission" date="2019-06" db="EMBL/GenBank/DDBJ databases">
        <title>A large-scale integrated study on North Sea by COGITO (Coastal Microbe Genomic &amp; Taxonomic Observatory).</title>
        <authorList>
            <person name="Teeling H."/>
        </authorList>
    </citation>
    <scope>NUCLEOTIDE SEQUENCE [LARGE SCALE GENOMIC DNA]</scope>
    <source>
        <strain evidence="2 4">MAR_2009_79</strain>
    </source>
</reference>
<proteinExistence type="predicted"/>
<protein>
    <submittedName>
        <fullName evidence="1">Uncharacterized protein</fullName>
    </submittedName>
</protein>
<keyword evidence="4" id="KW-1185">Reference proteome</keyword>
<dbReference type="Proteomes" id="UP000315363">
    <property type="component" value="Unassembled WGS sequence"/>
</dbReference>
<reference evidence="1 3" key="1">
    <citation type="submission" date="2017-07" db="EMBL/GenBank/DDBJ databases">
        <title>Genome Sequence of Arenibacter algicola Strain SMS7 Isolated from a culture of the Diatom Skeletonema marinoi.</title>
        <authorList>
            <person name="Topel M."/>
            <person name="Pinder M.I.M."/>
            <person name="Johansson O.N."/>
            <person name="Kourtchenko O."/>
            <person name="Godhe A."/>
            <person name="Clarke A.K."/>
        </authorList>
    </citation>
    <scope>NUCLEOTIDE SEQUENCE [LARGE SCALE GENOMIC DNA]</scope>
    <source>
        <strain evidence="1 3">SMS7</strain>
    </source>
</reference>
<organism evidence="1 3">
    <name type="scientific">Arenibacter algicola</name>
    <dbReference type="NCBI Taxonomy" id="616991"/>
    <lineage>
        <taxon>Bacteria</taxon>
        <taxon>Pseudomonadati</taxon>
        <taxon>Bacteroidota</taxon>
        <taxon>Flavobacteriia</taxon>
        <taxon>Flavobacteriales</taxon>
        <taxon>Flavobacteriaceae</taxon>
        <taxon>Arenibacter</taxon>
    </lineage>
</organism>
<dbReference type="EMBL" id="CP022515">
    <property type="protein sequence ID" value="ASO06102.1"/>
    <property type="molecule type" value="Genomic_DNA"/>
</dbReference>
<evidence type="ECO:0000313" key="2">
    <source>
        <dbReference type="EMBL" id="TQO37923.1"/>
    </source>
</evidence>
<dbReference type="AlphaFoldDB" id="A0A221UXP8"/>
<dbReference type="EMBL" id="VHIF01000001">
    <property type="protein sequence ID" value="TQO37923.1"/>
    <property type="molecule type" value="Genomic_DNA"/>
</dbReference>
<evidence type="ECO:0000313" key="4">
    <source>
        <dbReference type="Proteomes" id="UP000315363"/>
    </source>
</evidence>